<feature type="domain" description="NADH-ubiquinone oxidoreductase 51kDa subunit iron-sulphur binding" evidence="1">
    <location>
        <begin position="61"/>
        <end position="106"/>
    </location>
</feature>
<dbReference type="SUPFAM" id="SSF51971">
    <property type="entry name" value="Nucleotide-binding domain"/>
    <property type="match status" value="1"/>
</dbReference>
<dbReference type="AlphaFoldDB" id="A0A2Z6IBH2"/>
<dbReference type="PANTHER" id="PTHR42783:SF3">
    <property type="entry name" value="GLUTAMATE SYNTHASE [NADPH] SMALL CHAIN-RELATED"/>
    <property type="match status" value="1"/>
</dbReference>
<dbReference type="OrthoDB" id="9803192at2"/>
<dbReference type="GO" id="GO:0051539">
    <property type="term" value="F:4 iron, 4 sulfur cluster binding"/>
    <property type="evidence" value="ECO:0007669"/>
    <property type="project" value="InterPro"/>
</dbReference>
<dbReference type="InterPro" id="IPR023753">
    <property type="entry name" value="FAD/NAD-binding_dom"/>
</dbReference>
<dbReference type="Gene3D" id="1.10.1060.10">
    <property type="entry name" value="Alpha-helical ferredoxin"/>
    <property type="match status" value="1"/>
</dbReference>
<dbReference type="Pfam" id="PF14691">
    <property type="entry name" value="Fer4_20"/>
    <property type="match status" value="1"/>
</dbReference>
<dbReference type="InterPro" id="IPR009051">
    <property type="entry name" value="Helical_ferredxn"/>
</dbReference>
<accession>A0A2Z6IBH2</accession>
<dbReference type="EMBL" id="AP018786">
    <property type="protein sequence ID" value="BBF23764.1"/>
    <property type="molecule type" value="Genomic_DNA"/>
</dbReference>
<dbReference type="RefSeq" id="WP_120177335.1">
    <property type="nucleotide sequence ID" value="NZ_AP018786.1"/>
</dbReference>
<name>A0A2Z6IBH2_9BURK</name>
<gene>
    <name evidence="2" type="ORF">SUTMEG_16550</name>
</gene>
<reference evidence="2 3" key="1">
    <citation type="journal article" date="2018" name="Int. J. Syst. Evol. Microbiol.">
        <title>Mesosutterella multiformis gen. nov., sp. nov., a member of the family Sutterellaceae and Sutterella megalosphaeroides sp. nov., isolated from human faeces.</title>
        <authorList>
            <person name="Sakamoto M."/>
            <person name="Ikeyama N."/>
            <person name="Kunihiro T."/>
            <person name="Iino T."/>
            <person name="Yuki M."/>
            <person name="Ohkuma M."/>
        </authorList>
    </citation>
    <scope>NUCLEOTIDE SEQUENCE [LARGE SCALE GENOMIC DNA]</scope>
    <source>
        <strain evidence="2 3">6FBBBH3</strain>
    </source>
</reference>
<evidence type="ECO:0000259" key="1">
    <source>
        <dbReference type="SMART" id="SM00928"/>
    </source>
</evidence>
<dbReference type="PRINTS" id="PR00419">
    <property type="entry name" value="ADXRDTASE"/>
</dbReference>
<dbReference type="InterPro" id="IPR036188">
    <property type="entry name" value="FAD/NAD-bd_sf"/>
</dbReference>
<dbReference type="Pfam" id="PF10589">
    <property type="entry name" value="NADH_4Fe-4S"/>
    <property type="match status" value="1"/>
</dbReference>
<dbReference type="PANTHER" id="PTHR42783">
    <property type="entry name" value="GLUTAMATE SYNTHASE [NADPH] SMALL CHAIN"/>
    <property type="match status" value="1"/>
</dbReference>
<protein>
    <submittedName>
        <fullName evidence="2">Oxidoreductase</fullName>
    </submittedName>
</protein>
<keyword evidence="3" id="KW-1185">Reference proteome</keyword>
<dbReference type="InterPro" id="IPR037207">
    <property type="entry name" value="Nuop51_4Fe4S-bd_sf"/>
</dbReference>
<evidence type="ECO:0000313" key="2">
    <source>
        <dbReference type="EMBL" id="BBF23764.1"/>
    </source>
</evidence>
<dbReference type="KEGG" id="sutt:SUTMEG_16550"/>
<dbReference type="Pfam" id="PF07992">
    <property type="entry name" value="Pyr_redox_2"/>
    <property type="match status" value="1"/>
</dbReference>
<evidence type="ECO:0000313" key="3">
    <source>
        <dbReference type="Proteomes" id="UP000271003"/>
    </source>
</evidence>
<sequence length="671" mass="72484">MDELIYGVWNGRVHDYRRDFGHPTPEDVPVGALQSFNPGNPVAGFAGPQGFLVFDLRATLAEVLYSYYRKARRLSCGRCTPCRAGTVIIAEALEKACNGEGESVDWAYVREVAALMAESSLCGIGLTTPAPILGAIDHFLDDLRHAPTVPRGTRDHYEVATAPCIEACPAHVEVPRYIDYIRDGHPELATAVLLEHYPLVGSCGRVCVRPCEKACVRGRVDAPVAIKDLKRFASDNAGEAVVDFFEKAPARDLPSPLAPSVAVVGAGPAGLNCAYHLLRRGVRVDVFEKEDHAGGMARLGIPAYRLPNRFLETETDAVARLGGRVHYGKALGRDFSIGDLFRRGYRAVFLGLGCPEGQYLGLEGEATDAKGYLKGLDFLLDLERAQDEGRSMPLKGDVVVVGCGNVAMDCCRSARRLLEGTGGRVTVSYRRTRASAPADPEEIEAALDEGIAFEFLTAPVEVVVEGGEVVGLKLVRMAEGEPDASGRRSVRPIPGSEFVIPCSTVVAAIGQKTDPSVFTPEDGIRFTRRGTIEVDASLATSRDGVFAGGDAAIGPTSLIRGLEEGETAAASIHEYLLTGVPGFLARRRMSEMLREGKLLDAEPPQPAPVAKPRAKIRHLDAAERVKSWDEVELGLDPDEALEEAKRCMRCYRLFSLTTLRPIPGKSALEEH</sequence>
<proteinExistence type="predicted"/>
<dbReference type="SUPFAM" id="SSF140490">
    <property type="entry name" value="Nqo1C-terminal domain-like"/>
    <property type="match status" value="1"/>
</dbReference>
<dbReference type="SUPFAM" id="SSF46548">
    <property type="entry name" value="alpha-helical ferredoxin"/>
    <property type="match status" value="2"/>
</dbReference>
<dbReference type="Gene3D" id="3.50.50.60">
    <property type="entry name" value="FAD/NAD(P)-binding domain"/>
    <property type="match status" value="2"/>
</dbReference>
<dbReference type="InterPro" id="IPR019575">
    <property type="entry name" value="Nuop51_4Fe4S-bd"/>
</dbReference>
<organism evidence="2 3">
    <name type="scientific">Sutterella megalosphaeroides</name>
    <dbReference type="NCBI Taxonomy" id="2494234"/>
    <lineage>
        <taxon>Bacteria</taxon>
        <taxon>Pseudomonadati</taxon>
        <taxon>Pseudomonadota</taxon>
        <taxon>Betaproteobacteria</taxon>
        <taxon>Burkholderiales</taxon>
        <taxon>Sutterellaceae</taxon>
        <taxon>Sutterella</taxon>
    </lineage>
</organism>
<dbReference type="SMART" id="SM00928">
    <property type="entry name" value="NADH_4Fe-4S"/>
    <property type="match status" value="1"/>
</dbReference>
<dbReference type="GO" id="GO:0016491">
    <property type="term" value="F:oxidoreductase activity"/>
    <property type="evidence" value="ECO:0007669"/>
    <property type="project" value="InterPro"/>
</dbReference>
<dbReference type="InterPro" id="IPR028261">
    <property type="entry name" value="DPD_II"/>
</dbReference>
<dbReference type="Proteomes" id="UP000271003">
    <property type="component" value="Chromosome"/>
</dbReference>
<dbReference type="Gene3D" id="1.20.1440.230">
    <property type="entry name" value="NADH-ubiquinone oxidoreductase 51kDa subunit, iron-sulphur binding domain"/>
    <property type="match status" value="1"/>
</dbReference>